<dbReference type="GO" id="GO:0050321">
    <property type="term" value="F:tau-protein kinase activity"/>
    <property type="evidence" value="ECO:0007669"/>
    <property type="project" value="TreeGrafter"/>
</dbReference>
<evidence type="ECO:0000256" key="13">
    <source>
        <dbReference type="ARBA" id="ARBA00022842"/>
    </source>
</evidence>
<dbReference type="PIRSF" id="PIRSF000654">
    <property type="entry name" value="Integrin-linked_kinase"/>
    <property type="match status" value="1"/>
</dbReference>
<evidence type="ECO:0000256" key="15">
    <source>
        <dbReference type="PROSITE-ProRule" id="PRU10141"/>
    </source>
</evidence>
<keyword evidence="7" id="KW-0808">Transferase</keyword>
<evidence type="ECO:0000256" key="2">
    <source>
        <dbReference type="ARBA" id="ARBA00006692"/>
    </source>
</evidence>
<evidence type="ECO:0000256" key="10">
    <source>
        <dbReference type="ARBA" id="ARBA00022777"/>
    </source>
</evidence>
<keyword evidence="5" id="KW-0723">Serine/threonine-protein kinase</keyword>
<dbReference type="Proteomes" id="UP000632886">
    <property type="component" value="Unassembled WGS sequence"/>
</dbReference>
<dbReference type="Pfam" id="PF00069">
    <property type="entry name" value="Pkinase"/>
    <property type="match status" value="1"/>
</dbReference>
<keyword evidence="18" id="KW-1185">Reference proteome</keyword>
<dbReference type="InterPro" id="IPR000719">
    <property type="entry name" value="Prot_kinase_dom"/>
</dbReference>
<dbReference type="PROSITE" id="PS50011">
    <property type="entry name" value="PROTEIN_KINASE_DOM"/>
    <property type="match status" value="1"/>
</dbReference>
<dbReference type="AlphaFoldDB" id="A0A852LZY0"/>
<evidence type="ECO:0000256" key="8">
    <source>
        <dbReference type="ARBA" id="ARBA00022723"/>
    </source>
</evidence>
<evidence type="ECO:0000256" key="1">
    <source>
        <dbReference type="ARBA" id="ARBA00001946"/>
    </source>
</evidence>
<keyword evidence="6" id="KW-0597">Phosphoprotein</keyword>
<dbReference type="EMBL" id="WBNK01001841">
    <property type="protein sequence ID" value="NXX98081.1"/>
    <property type="molecule type" value="Genomic_DNA"/>
</dbReference>
<keyword evidence="12 15" id="KW-0067">ATP-binding</keyword>
<dbReference type="GO" id="GO:0007283">
    <property type="term" value="P:spermatogenesis"/>
    <property type="evidence" value="ECO:0007669"/>
    <property type="project" value="UniProtKB-KW"/>
</dbReference>
<keyword evidence="13" id="KW-0460">Magnesium</keyword>
<evidence type="ECO:0000256" key="14">
    <source>
        <dbReference type="ARBA" id="ARBA00022871"/>
    </source>
</evidence>
<keyword evidence="9 15" id="KW-0547">Nucleotide-binding</keyword>
<dbReference type="Gene3D" id="1.10.510.10">
    <property type="entry name" value="Transferase(Phosphotransferase) domain 1"/>
    <property type="match status" value="1"/>
</dbReference>
<comment type="similarity">
    <text evidence="2">Belongs to the protein kinase superfamily. CAMK Ser/Thr protein kinase family.</text>
</comment>
<dbReference type="PANTHER" id="PTHR24346">
    <property type="entry name" value="MAP/MICROTUBULE AFFINITY-REGULATING KINASE"/>
    <property type="match status" value="1"/>
</dbReference>
<evidence type="ECO:0000313" key="18">
    <source>
        <dbReference type="Proteomes" id="UP000632886"/>
    </source>
</evidence>
<accession>A0A852LZY0</accession>
<keyword evidence="10 17" id="KW-0418">Kinase</keyword>
<keyword evidence="4" id="KW-0217">Developmental protein</keyword>
<feature type="domain" description="Protein kinase" evidence="16">
    <location>
        <begin position="12"/>
        <end position="267"/>
    </location>
</feature>
<evidence type="ECO:0000256" key="12">
    <source>
        <dbReference type="ARBA" id="ARBA00022840"/>
    </source>
</evidence>
<dbReference type="EC" id="2.7.11.1" evidence="3"/>
<keyword evidence="14" id="KW-0744">Spermatogenesis</keyword>
<evidence type="ECO:0000256" key="9">
    <source>
        <dbReference type="ARBA" id="ARBA00022741"/>
    </source>
</evidence>
<evidence type="ECO:0000256" key="7">
    <source>
        <dbReference type="ARBA" id="ARBA00022679"/>
    </source>
</evidence>
<dbReference type="GO" id="GO:0046872">
    <property type="term" value="F:metal ion binding"/>
    <property type="evidence" value="ECO:0007669"/>
    <property type="project" value="UniProtKB-KW"/>
</dbReference>
<evidence type="ECO:0000256" key="3">
    <source>
        <dbReference type="ARBA" id="ARBA00012513"/>
    </source>
</evidence>
<dbReference type="SUPFAM" id="SSF56112">
    <property type="entry name" value="Protein kinase-like (PK-like)"/>
    <property type="match status" value="1"/>
</dbReference>
<evidence type="ECO:0000256" key="11">
    <source>
        <dbReference type="ARBA" id="ARBA00022782"/>
    </source>
</evidence>
<evidence type="ECO:0000259" key="16">
    <source>
        <dbReference type="PROSITE" id="PS50011"/>
    </source>
</evidence>
<reference evidence="17 18" key="1">
    <citation type="submission" date="2020-02" db="EMBL/GenBank/DDBJ databases">
        <title>Bird 10,000 Genomes (B10K) Project - Family phase.</title>
        <authorList>
            <person name="Zhang G."/>
        </authorList>
    </citation>
    <scope>NUCLEOTIDE SEQUENCE [LARGE SCALE GENOMIC DNA]</scope>
    <source>
        <strain evidence="17">B10K-DU-017-21</strain>
    </source>
</reference>
<dbReference type="GO" id="GO:0000226">
    <property type="term" value="P:microtubule cytoskeleton organization"/>
    <property type="evidence" value="ECO:0007669"/>
    <property type="project" value="TreeGrafter"/>
</dbReference>
<evidence type="ECO:0000256" key="4">
    <source>
        <dbReference type="ARBA" id="ARBA00022473"/>
    </source>
</evidence>
<organism evidence="17 18">
    <name type="scientific">Centropus bengalensis</name>
    <name type="common">lesser coucal</name>
    <dbReference type="NCBI Taxonomy" id="1463675"/>
    <lineage>
        <taxon>Eukaryota</taxon>
        <taxon>Metazoa</taxon>
        <taxon>Chordata</taxon>
        <taxon>Craniata</taxon>
        <taxon>Vertebrata</taxon>
        <taxon>Euteleostomi</taxon>
        <taxon>Archelosauria</taxon>
        <taxon>Archosauria</taxon>
        <taxon>Dinosauria</taxon>
        <taxon>Saurischia</taxon>
        <taxon>Theropoda</taxon>
        <taxon>Coelurosauria</taxon>
        <taxon>Aves</taxon>
        <taxon>Neognathae</taxon>
        <taxon>Neoaves</taxon>
        <taxon>Otidimorphae</taxon>
        <taxon>Cuculiformes</taxon>
        <taxon>Centropidae</taxon>
        <taxon>Centropus</taxon>
    </lineage>
</organism>
<name>A0A852LZY0_9AVES</name>
<dbReference type="GO" id="GO:0005737">
    <property type="term" value="C:cytoplasm"/>
    <property type="evidence" value="ECO:0007669"/>
    <property type="project" value="TreeGrafter"/>
</dbReference>
<dbReference type="PROSITE" id="PS00107">
    <property type="entry name" value="PROTEIN_KINASE_ATP"/>
    <property type="match status" value="1"/>
</dbReference>
<evidence type="ECO:0000313" key="17">
    <source>
        <dbReference type="EMBL" id="NXX98081.1"/>
    </source>
</evidence>
<gene>
    <name evidence="17" type="primary">Tssk3</name>
    <name evidence="17" type="ORF">CENBEN_R09415</name>
</gene>
<sequence>QDMQGFLLANGYQLGRTIGEGMFSKVKEAFSQKHQKKVAIKIVDKKESPEVFLQKFLPRELQIAMRLEHRNIIRVHEALEAPEGQICIVMELAEDGDVFDLVLREGPLPEARARALFRQLVEAVGHCHGCGVAHRDLKCENALLQGHTVKLTDFGFAKLLPRDGRELSWTFCGSTAYAAPEVLQGEPHDSRKGDVWSLGVILYVLLCAQLPFSDSDVSRMLHQQHRGIPVPAQLGLSRDCLHLLSSLLEPDVALRPSIERVRGHPWLSSP</sequence>
<feature type="binding site" evidence="15">
    <location>
        <position position="41"/>
    </location>
    <ligand>
        <name>ATP</name>
        <dbReference type="ChEBI" id="CHEBI:30616"/>
    </ligand>
</feature>
<feature type="non-terminal residue" evidence="17">
    <location>
        <position position="1"/>
    </location>
</feature>
<dbReference type="InterPro" id="IPR017441">
    <property type="entry name" value="Protein_kinase_ATP_BS"/>
</dbReference>
<evidence type="ECO:0000256" key="6">
    <source>
        <dbReference type="ARBA" id="ARBA00022553"/>
    </source>
</evidence>
<dbReference type="GO" id="GO:0035556">
    <property type="term" value="P:intracellular signal transduction"/>
    <property type="evidence" value="ECO:0007669"/>
    <property type="project" value="TreeGrafter"/>
</dbReference>
<proteinExistence type="inferred from homology"/>
<keyword evidence="11" id="KW-0221">Differentiation</keyword>
<protein>
    <recommendedName>
        <fullName evidence="3">non-specific serine/threonine protein kinase</fullName>
        <ecNumber evidence="3">2.7.11.1</ecNumber>
    </recommendedName>
</protein>
<dbReference type="SMART" id="SM00220">
    <property type="entry name" value="S_TKc"/>
    <property type="match status" value="1"/>
</dbReference>
<dbReference type="GO" id="GO:0005524">
    <property type="term" value="F:ATP binding"/>
    <property type="evidence" value="ECO:0007669"/>
    <property type="project" value="UniProtKB-UniRule"/>
</dbReference>
<comment type="caution">
    <text evidence="17">The sequence shown here is derived from an EMBL/GenBank/DDBJ whole genome shotgun (WGS) entry which is preliminary data.</text>
</comment>
<comment type="cofactor">
    <cofactor evidence="1">
        <name>Mg(2+)</name>
        <dbReference type="ChEBI" id="CHEBI:18420"/>
    </cofactor>
</comment>
<evidence type="ECO:0000256" key="5">
    <source>
        <dbReference type="ARBA" id="ARBA00022527"/>
    </source>
</evidence>
<dbReference type="InterPro" id="IPR011009">
    <property type="entry name" value="Kinase-like_dom_sf"/>
</dbReference>
<dbReference type="FunFam" id="1.10.510.10:FF:000658">
    <property type="entry name" value="Protein CBG12184"/>
    <property type="match status" value="1"/>
</dbReference>
<keyword evidence="8" id="KW-0479">Metal-binding</keyword>
<feature type="non-terminal residue" evidence="17">
    <location>
        <position position="270"/>
    </location>
</feature>
<dbReference type="GO" id="GO:0030154">
    <property type="term" value="P:cell differentiation"/>
    <property type="evidence" value="ECO:0007669"/>
    <property type="project" value="UniProtKB-KW"/>
</dbReference>
<dbReference type="PANTHER" id="PTHR24346:SF102">
    <property type="entry name" value="TESTIS-SPECIFIC SERINE_THREONINE-PROTEIN KINASE 1"/>
    <property type="match status" value="1"/>
</dbReference>